<protein>
    <submittedName>
        <fullName evidence="1 3">Uncharacterized protein</fullName>
    </submittedName>
</protein>
<dbReference type="Proteomes" id="UP000274131">
    <property type="component" value="Unassembled WGS sequence"/>
</dbReference>
<dbReference type="SUPFAM" id="SSF81411">
    <property type="entry name" value="Mitochondrial cytochrome c oxidase subunit VIa"/>
    <property type="match status" value="1"/>
</dbReference>
<dbReference type="OrthoDB" id="5947505at2759"/>
<dbReference type="WBParaSite" id="EVEC_0000734801-mRNA-1">
    <property type="protein sequence ID" value="EVEC_0000734801-mRNA-1"/>
    <property type="gene ID" value="EVEC_0000734801"/>
</dbReference>
<reference evidence="1 2" key="2">
    <citation type="submission" date="2018-10" db="EMBL/GenBank/DDBJ databases">
        <authorList>
            <consortium name="Pathogen Informatics"/>
        </authorList>
    </citation>
    <scope>NUCLEOTIDE SEQUENCE [LARGE SCALE GENOMIC DNA]</scope>
</reference>
<sequence>MQRLLTNQTLKPLKVVSQFSRRSSTMDEFGSNGLHWLKQRQAAAKSDPIYRKVFLFICLPALAFGAYRAHVVHEEELERGRPEYIPYEYRAIRTKLLYVTRWFSLCEPQSENLVD</sequence>
<evidence type="ECO:0000313" key="2">
    <source>
        <dbReference type="Proteomes" id="UP000274131"/>
    </source>
</evidence>
<evidence type="ECO:0000313" key="3">
    <source>
        <dbReference type="WBParaSite" id="EVEC_0000734801-mRNA-1"/>
    </source>
</evidence>
<name>A0A0N4VA65_ENTVE</name>
<keyword evidence="2" id="KW-1185">Reference proteome</keyword>
<dbReference type="Gene3D" id="4.10.95.10">
    <property type="entry name" value="Cytochrome c oxidase, subunit VIa"/>
    <property type="match status" value="1"/>
</dbReference>
<organism evidence="3">
    <name type="scientific">Enterobius vermicularis</name>
    <name type="common">Human pinworm</name>
    <dbReference type="NCBI Taxonomy" id="51028"/>
    <lineage>
        <taxon>Eukaryota</taxon>
        <taxon>Metazoa</taxon>
        <taxon>Ecdysozoa</taxon>
        <taxon>Nematoda</taxon>
        <taxon>Chromadorea</taxon>
        <taxon>Rhabditida</taxon>
        <taxon>Spirurina</taxon>
        <taxon>Oxyuridomorpha</taxon>
        <taxon>Oxyuroidea</taxon>
        <taxon>Oxyuridae</taxon>
        <taxon>Enterobius</taxon>
    </lineage>
</organism>
<accession>A0A0N4VA65</accession>
<gene>
    <name evidence="1" type="ORF">EVEC_LOCUS6869</name>
</gene>
<dbReference type="InterPro" id="IPR036418">
    <property type="entry name" value="Cyt_c_oxidase_su6a_sf"/>
</dbReference>
<proteinExistence type="predicted"/>
<dbReference type="EMBL" id="UXUI01008681">
    <property type="protein sequence ID" value="VDD92118.1"/>
    <property type="molecule type" value="Genomic_DNA"/>
</dbReference>
<dbReference type="AlphaFoldDB" id="A0A0N4VA65"/>
<evidence type="ECO:0000313" key="1">
    <source>
        <dbReference type="EMBL" id="VDD92118.1"/>
    </source>
</evidence>
<reference evidence="3" key="1">
    <citation type="submission" date="2017-02" db="UniProtKB">
        <authorList>
            <consortium name="WormBaseParasite"/>
        </authorList>
    </citation>
    <scope>IDENTIFICATION</scope>
</reference>